<dbReference type="PANTHER" id="PTHR12904:SF22">
    <property type="entry name" value="ZYG-11 FAMILY MEMBER B, CELL CYCLE REGULATOR"/>
    <property type="match status" value="1"/>
</dbReference>
<reference evidence="4" key="1">
    <citation type="submission" date="2021-02" db="EMBL/GenBank/DDBJ databases">
        <title>Comparative genomics reveals that relaxation of natural selection precedes convergent phenotypic evolution of cavefish.</title>
        <authorList>
            <person name="Peng Z."/>
        </authorList>
    </citation>
    <scope>NUCLEOTIDE SEQUENCE</scope>
    <source>
        <tissue evidence="4">Muscle</tissue>
    </source>
</reference>
<keyword evidence="5" id="KW-1185">Reference proteome</keyword>
<dbReference type="SUPFAM" id="SSF48371">
    <property type="entry name" value="ARM repeat"/>
    <property type="match status" value="1"/>
</dbReference>
<feature type="domain" description="Protein zer-1 homolog-like C-terminal" evidence="3">
    <location>
        <begin position="366"/>
        <end position="721"/>
    </location>
</feature>
<protein>
    <recommendedName>
        <fullName evidence="3">Protein zer-1 homolog-like C-terminal domain-containing protein</fullName>
    </recommendedName>
</protein>
<dbReference type="InterPro" id="IPR051341">
    <property type="entry name" value="Zyg-11_UBL_adapter"/>
</dbReference>
<evidence type="ECO:0000313" key="5">
    <source>
        <dbReference type="Proteomes" id="UP001059041"/>
    </source>
</evidence>
<evidence type="ECO:0000256" key="1">
    <source>
        <dbReference type="ARBA" id="ARBA00009420"/>
    </source>
</evidence>
<dbReference type="SUPFAM" id="SSF52047">
    <property type="entry name" value="RNI-like"/>
    <property type="match status" value="1"/>
</dbReference>
<accession>A0A9W7WVS8</accession>
<dbReference type="EMBL" id="JAFHDT010000005">
    <property type="protein sequence ID" value="KAI7809169.1"/>
    <property type="molecule type" value="Genomic_DNA"/>
</dbReference>
<dbReference type="InterPro" id="IPR032675">
    <property type="entry name" value="LRR_dom_sf"/>
</dbReference>
<evidence type="ECO:0000313" key="4">
    <source>
        <dbReference type="EMBL" id="KAI7809169.1"/>
    </source>
</evidence>
<dbReference type="Proteomes" id="UP001059041">
    <property type="component" value="Linkage Group LG5"/>
</dbReference>
<dbReference type="Pfam" id="PF22964">
    <property type="entry name" value="ZER1-like_2nd"/>
    <property type="match status" value="1"/>
</dbReference>
<evidence type="ECO:0000256" key="2">
    <source>
        <dbReference type="ARBA" id="ARBA00022786"/>
    </source>
</evidence>
<sequence length="764" mass="85025">MDEEGISSLTDICVTWICHNVEVLCVSQKDGSLQIRHCPLFPQELADQLLHKLADEGVLDDKTVGIFQNLEALRLRRAYIRSSRVSAEAFRLSLCPHKLQELNASHIHSDITISDILHNLSSNKDCRQGLHTLLMNGLNLYGETGELGQARFSALRGLKNLSVAWTDLDDTGLEDICSLPMLESLDVSGANITDLTPLLNCQSRLRSLTVHGLQKLEMSTASLLSVLDKLHVLRHLDISNDRLVTDVDSLVQQLLERPGILPHLVSLDVSGWKGVGDAAVQAFMEARPGMRFIGLLATGADGSELMSTGGDLKVAGEANLSQVCEALRRYSEQESLLREVLVHLYKYTSEMERSQPDILKLVSDGMRHHTDSLHVQLVATACVFNLTTLELVQGMPLHLLETVVQQLLTAVKNFPNYEQLQKNCLLTLCSDHILQVVPFDRYEATKLMMMLLENHEDQTLQRMAVAVVSILVAKLSTEEISELGAEVFIMKQLLSIVQQKASLGVVDSTLKFALSALWNLTDETPTACRHFIQCKGVELYMELLESYFSESSIQQKLLGLLNNVAEVEELRVELQDEELVEHLLTLLINPAVDVDVSYFAGGILAHLASGMGPVWGLDAELHRTVLDKLHSSILTWSFPQREMVSYRTLQPFYQLLQVSQYSGVQLWALWAVQLVCSQNAAQYCSMLHTERGTDILKVLSSHPNTHSDVKSLVDNILTMLEQYLHLDNRLPRCAAKGEMGVVTVIVINILFLVPGTSGNKHISL</sequence>
<comment type="similarity">
    <text evidence="1">Belongs to the zyg-11 family.</text>
</comment>
<organism evidence="4 5">
    <name type="scientific">Triplophysa rosa</name>
    <name type="common">Cave loach</name>
    <dbReference type="NCBI Taxonomy" id="992332"/>
    <lineage>
        <taxon>Eukaryota</taxon>
        <taxon>Metazoa</taxon>
        <taxon>Chordata</taxon>
        <taxon>Craniata</taxon>
        <taxon>Vertebrata</taxon>
        <taxon>Euteleostomi</taxon>
        <taxon>Actinopterygii</taxon>
        <taxon>Neopterygii</taxon>
        <taxon>Teleostei</taxon>
        <taxon>Ostariophysi</taxon>
        <taxon>Cypriniformes</taxon>
        <taxon>Nemacheilidae</taxon>
        <taxon>Triplophysa</taxon>
    </lineage>
</organism>
<proteinExistence type="inferred from homology"/>
<comment type="caution">
    <text evidence="4">The sequence shown here is derived from an EMBL/GenBank/DDBJ whole genome shotgun (WGS) entry which is preliminary data.</text>
</comment>
<dbReference type="GO" id="GO:0031462">
    <property type="term" value="C:Cul2-RING ubiquitin ligase complex"/>
    <property type="evidence" value="ECO:0007669"/>
    <property type="project" value="TreeGrafter"/>
</dbReference>
<dbReference type="InterPro" id="IPR016024">
    <property type="entry name" value="ARM-type_fold"/>
</dbReference>
<name>A0A9W7WVS8_TRIRA</name>
<dbReference type="InterPro" id="IPR055142">
    <property type="entry name" value="ZER1-like_C"/>
</dbReference>
<gene>
    <name evidence="4" type="ORF">IRJ41_001339</name>
</gene>
<dbReference type="AlphaFoldDB" id="A0A9W7WVS8"/>
<dbReference type="Gene3D" id="3.80.10.10">
    <property type="entry name" value="Ribonuclease Inhibitor"/>
    <property type="match status" value="1"/>
</dbReference>
<evidence type="ECO:0000259" key="3">
    <source>
        <dbReference type="Pfam" id="PF22964"/>
    </source>
</evidence>
<dbReference type="InterPro" id="IPR011989">
    <property type="entry name" value="ARM-like"/>
</dbReference>
<keyword evidence="2" id="KW-0833">Ubl conjugation pathway</keyword>
<dbReference type="PANTHER" id="PTHR12904">
    <property type="match status" value="1"/>
</dbReference>
<dbReference type="Gene3D" id="1.25.10.10">
    <property type="entry name" value="Leucine-rich Repeat Variant"/>
    <property type="match status" value="1"/>
</dbReference>